<feature type="transmembrane region" description="Helical" evidence="9">
    <location>
        <begin position="333"/>
        <end position="352"/>
    </location>
</feature>
<evidence type="ECO:0000256" key="9">
    <source>
        <dbReference type="SAM" id="Phobius"/>
    </source>
</evidence>
<dbReference type="InterPro" id="IPR002293">
    <property type="entry name" value="AA/rel_permease1"/>
</dbReference>
<dbReference type="GO" id="GO:0022857">
    <property type="term" value="F:transmembrane transporter activity"/>
    <property type="evidence" value="ECO:0007669"/>
    <property type="project" value="InterPro"/>
</dbReference>
<reference evidence="10 11" key="1">
    <citation type="submission" date="2019-02" db="EMBL/GenBank/DDBJ databases">
        <authorList>
            <person name="Manzano-Marin A."/>
            <person name="Manzano-Marin A."/>
        </authorList>
    </citation>
    <scope>NUCLEOTIDE SEQUENCE [LARGE SCALE GENOMIC DNA]</scope>
    <source>
        <strain evidence="10 11">ErCikochiana</strain>
    </source>
</reference>
<feature type="transmembrane region" description="Helical" evidence="9">
    <location>
        <begin position="134"/>
        <end position="152"/>
    </location>
</feature>
<dbReference type="EMBL" id="LR217715">
    <property type="protein sequence ID" value="VFP82792.1"/>
    <property type="molecule type" value="Genomic_DNA"/>
</dbReference>
<keyword evidence="6" id="KW-0029">Amino-acid transport</keyword>
<evidence type="ECO:0000256" key="8">
    <source>
        <dbReference type="ARBA" id="ARBA00023136"/>
    </source>
</evidence>
<feature type="transmembrane region" description="Helical" evidence="9">
    <location>
        <begin position="358"/>
        <end position="378"/>
    </location>
</feature>
<proteinExistence type="inferred from homology"/>
<gene>
    <name evidence="10" type="primary">ydgI</name>
    <name evidence="10" type="ORF">ERCIKOCA2762_039</name>
</gene>
<dbReference type="AlphaFoldDB" id="A0A451D9E5"/>
<feature type="transmembrane region" description="Helical" evidence="9">
    <location>
        <begin position="203"/>
        <end position="221"/>
    </location>
</feature>
<dbReference type="Gene3D" id="1.20.1740.10">
    <property type="entry name" value="Amino acid/polyamine transporter I"/>
    <property type="match status" value="1"/>
</dbReference>
<keyword evidence="8 9" id="KW-0472">Membrane</keyword>
<feature type="transmembrane region" description="Helical" evidence="9">
    <location>
        <begin position="164"/>
        <end position="183"/>
    </location>
</feature>
<keyword evidence="5 9" id="KW-0812">Transmembrane</keyword>
<evidence type="ECO:0000256" key="4">
    <source>
        <dbReference type="ARBA" id="ARBA00022475"/>
    </source>
</evidence>
<dbReference type="InterPro" id="IPR004754">
    <property type="entry name" value="Amino_acid_antiprt"/>
</dbReference>
<keyword evidence="4" id="KW-1003">Cell membrane</keyword>
<dbReference type="Proteomes" id="UP000294368">
    <property type="component" value="Chromosome"/>
</dbReference>
<feature type="transmembrane region" description="Helical" evidence="9">
    <location>
        <begin position="233"/>
        <end position="256"/>
    </location>
</feature>
<comment type="similarity">
    <text evidence="2">Belongs to the amino acid-polyamine-organocation (APC) superfamily. Basic amino acid/polyamine antiporter (APA) (TC 2.A.3.2) family.</text>
</comment>
<evidence type="ECO:0000256" key="2">
    <source>
        <dbReference type="ARBA" id="ARBA00008220"/>
    </source>
</evidence>
<dbReference type="PANTHER" id="PTHR42770:SF4">
    <property type="entry name" value="ARGININE_ORNITHINE ANTIPORTER-RELATED"/>
    <property type="match status" value="1"/>
</dbReference>
<keyword evidence="3" id="KW-0813">Transport</keyword>
<dbReference type="OrthoDB" id="3185104at2"/>
<feature type="transmembrane region" description="Helical" evidence="9">
    <location>
        <begin position="89"/>
        <end position="114"/>
    </location>
</feature>
<evidence type="ECO:0000256" key="5">
    <source>
        <dbReference type="ARBA" id="ARBA00022692"/>
    </source>
</evidence>
<evidence type="ECO:0000256" key="6">
    <source>
        <dbReference type="ARBA" id="ARBA00022970"/>
    </source>
</evidence>
<organism evidence="10 11">
    <name type="scientific">Candidatus Erwinia haradaeae</name>
    <dbReference type="NCBI Taxonomy" id="1922217"/>
    <lineage>
        <taxon>Bacteria</taxon>
        <taxon>Pseudomonadati</taxon>
        <taxon>Pseudomonadota</taxon>
        <taxon>Gammaproteobacteria</taxon>
        <taxon>Enterobacterales</taxon>
        <taxon>Erwiniaceae</taxon>
        <taxon>Erwinia</taxon>
    </lineage>
</organism>
<feature type="transmembrane region" description="Helical" evidence="9">
    <location>
        <begin position="38"/>
        <end position="60"/>
    </location>
</feature>
<dbReference type="GO" id="GO:0006865">
    <property type="term" value="P:amino acid transport"/>
    <property type="evidence" value="ECO:0007669"/>
    <property type="project" value="UniProtKB-KW"/>
</dbReference>
<name>A0A451D9E5_9GAMM</name>
<dbReference type="RefSeq" id="WP_157988227.1">
    <property type="nucleotide sequence ID" value="NZ_LR217715.1"/>
</dbReference>
<feature type="transmembrane region" description="Helical" evidence="9">
    <location>
        <begin position="7"/>
        <end position="26"/>
    </location>
</feature>
<dbReference type="PIRSF" id="PIRSF006060">
    <property type="entry name" value="AA_transporter"/>
    <property type="match status" value="1"/>
</dbReference>
<comment type="subcellular location">
    <subcellularLocation>
        <location evidence="1">Cell membrane</location>
        <topology evidence="1">Multi-pass membrane protein</topology>
    </subcellularLocation>
</comment>
<evidence type="ECO:0000313" key="10">
    <source>
        <dbReference type="EMBL" id="VFP82792.1"/>
    </source>
</evidence>
<evidence type="ECO:0000256" key="3">
    <source>
        <dbReference type="ARBA" id="ARBA00022448"/>
    </source>
</evidence>
<dbReference type="Pfam" id="PF13520">
    <property type="entry name" value="AA_permease_2"/>
    <property type="match status" value="1"/>
</dbReference>
<evidence type="ECO:0000256" key="1">
    <source>
        <dbReference type="ARBA" id="ARBA00004651"/>
    </source>
</evidence>
<protein>
    <submittedName>
        <fullName evidence="10">Arginine/ornithine antiporter, partial</fullName>
    </submittedName>
</protein>
<dbReference type="GO" id="GO:0005886">
    <property type="term" value="C:plasma membrane"/>
    <property type="evidence" value="ECO:0007669"/>
    <property type="project" value="UniProtKB-SubCell"/>
</dbReference>
<dbReference type="PANTHER" id="PTHR42770">
    <property type="entry name" value="AMINO ACID TRANSPORTER-RELATED"/>
    <property type="match status" value="1"/>
</dbReference>
<evidence type="ECO:0000256" key="7">
    <source>
        <dbReference type="ARBA" id="ARBA00022989"/>
    </source>
</evidence>
<accession>A0A451D9E5</accession>
<keyword evidence="7 9" id="KW-1133">Transmembrane helix</keyword>
<dbReference type="InterPro" id="IPR050367">
    <property type="entry name" value="APC_superfamily"/>
</dbReference>
<feature type="transmembrane region" description="Helical" evidence="9">
    <location>
        <begin position="413"/>
        <end position="430"/>
    </location>
</feature>
<sequence>MDKKLDLSALTALVLSSMIGAGIFNLPQNMAEVASPAALLIGWGITGCGVILLALVFLLLSRLKPALQGGIFIYAQEGFGKFIGFCSAWGYWLCTVIANASYLVIVCSAIGFFVDSPNHVIFGNGNTWQSLLSASLLLWLIHALVLMGLRTAASINFIATLGKLIPLGLFILLAAHAFQYPCFCFDFTGLSLGTSVWQQVKDSMLVTLWVFIGIEGAVVMSSRARDTNDIGRATIMAVLATLGIYLLTSLLSLGVIPRSELATMHNPSMAGLMNYLIGPWGSIIIIVGLIISVCGSYLSWTIMAAEVPLIAVQNSACKIHPLQLQHNCSAPKFSLYLTDLSVQICLIIIWVTHCNYSTLLTIASEMILVPYLLVGAYLFRVTQELKKPMLSFISAGASAYGIWLLYASGPFNILLSLLFYVPGMIIYLVTHKKQDDNGINV</sequence>
<feature type="transmembrane region" description="Helical" evidence="9">
    <location>
        <begin position="276"/>
        <end position="300"/>
    </location>
</feature>
<evidence type="ECO:0000313" key="11">
    <source>
        <dbReference type="Proteomes" id="UP000294368"/>
    </source>
</evidence>
<feature type="transmembrane region" description="Helical" evidence="9">
    <location>
        <begin position="390"/>
        <end position="407"/>
    </location>
</feature>
<dbReference type="NCBIfam" id="TIGR00905">
    <property type="entry name" value="2A0302"/>
    <property type="match status" value="1"/>
</dbReference>